<keyword evidence="1" id="KW-0677">Repeat</keyword>
<evidence type="ECO:0000313" key="3">
    <source>
        <dbReference type="Ensembl" id="ENSEBUP00000027865.1"/>
    </source>
</evidence>
<dbReference type="Proteomes" id="UP000694388">
    <property type="component" value="Unplaced"/>
</dbReference>
<keyword evidence="4" id="KW-1185">Reference proteome</keyword>
<dbReference type="Gene3D" id="3.30.70.330">
    <property type="match status" value="1"/>
</dbReference>
<dbReference type="GO" id="GO:0043495">
    <property type="term" value="F:protein-membrane adaptor activity"/>
    <property type="evidence" value="ECO:0007669"/>
    <property type="project" value="TreeGrafter"/>
</dbReference>
<sequence length="721" mass="82419">MEVASSESNVSHKVYQWSPPTCHQYLCCLTKGPKGYGFTLCKNRDKPGLYVIKVKKGLPAEKAGLWNGAYIMEVNGINTKGKSIEDVGQMIATSDTTRLLVVFKDTYLCHTMCKIPRITVYLKDPLLQPLSKATAVNEKLEKSENIAMSALVKDFQAHDLEREKIIAGYDPRLEEQDEPSATKDANDIVIHCDGIDGEKQKLLFEGILQHSVELFTLKRNTMLLTCQSAEEVDRILATGEFKIDGKELHVEAWNESSFEVDAYHMKLEGLDENTPFKLVSLFIELNSGRRHLDFDVDYAIDGREAIVTFCKPIAWKVFQKTCSICKLYGRAILATPLQMTKWLCVEGFPSSTNMFTLHQYFQKEAEICGGNINRMSMEEHKQMAYLQFDSSEVAKQVLAKQRCLQQTSTQMFEYNKEDDIVVRGHTVAAEMPKKVTCHIDHNILKLIVKNPFFTKYIQSKFKSISAELQFHQSTSSVVVIPRFKIEAMSSLNLAQHWKIAVHKMFEETMNNFGGKTFAVTHPEVWKRVQNEMTQLTTNARIINFDNSSLNIHLFAEVKDLKITGKTIEKAVAKAHKDINADPRFINKIITLKFSEFELLKKLKVEVNMKKDFPFVVLELRGETNSLSFEGMKKYFKGVRNKVKKSIRTFTQKKISLTSEVIQFLQNAEIQQAINERFEENSITAHIICSEKVYLHSTKDCLQIAETFLKQLLSIRHVLIPK</sequence>
<dbReference type="PANTHER" id="PTHR14191:SF3">
    <property type="entry name" value="NA(+)_H(+) EXCHANGE REGULATORY COFACTOR-LIKE PROTEIN NRFL-1"/>
    <property type="match status" value="1"/>
</dbReference>
<dbReference type="Gene3D" id="2.30.42.10">
    <property type="match status" value="1"/>
</dbReference>
<dbReference type="InterPro" id="IPR036034">
    <property type="entry name" value="PDZ_sf"/>
</dbReference>
<dbReference type="GO" id="GO:0016324">
    <property type="term" value="C:apical plasma membrane"/>
    <property type="evidence" value="ECO:0007669"/>
    <property type="project" value="TreeGrafter"/>
</dbReference>
<evidence type="ECO:0000313" key="4">
    <source>
        <dbReference type="Proteomes" id="UP000694388"/>
    </source>
</evidence>
<dbReference type="InterPro" id="IPR001478">
    <property type="entry name" value="PDZ"/>
</dbReference>
<name>A0A8C4RBX4_EPTBU</name>
<dbReference type="CDD" id="cd06768">
    <property type="entry name" value="PDZ_NHERF-like"/>
    <property type="match status" value="1"/>
</dbReference>
<dbReference type="Pfam" id="PF23085">
    <property type="entry name" value="RRM_PARP14_3"/>
    <property type="match status" value="1"/>
</dbReference>
<feature type="domain" description="PDZ" evidence="2">
    <location>
        <begin position="26"/>
        <end position="106"/>
    </location>
</feature>
<dbReference type="GO" id="GO:0072659">
    <property type="term" value="P:protein localization to plasma membrane"/>
    <property type="evidence" value="ECO:0007669"/>
    <property type="project" value="TreeGrafter"/>
</dbReference>
<dbReference type="Pfam" id="PF00595">
    <property type="entry name" value="PDZ"/>
    <property type="match status" value="1"/>
</dbReference>
<protein>
    <recommendedName>
        <fullName evidence="2">PDZ domain-containing protein</fullName>
    </recommendedName>
</protein>
<dbReference type="AlphaFoldDB" id="A0A8C4RBX4"/>
<organism evidence="3 4">
    <name type="scientific">Eptatretus burgeri</name>
    <name type="common">Inshore hagfish</name>
    <dbReference type="NCBI Taxonomy" id="7764"/>
    <lineage>
        <taxon>Eukaryota</taxon>
        <taxon>Metazoa</taxon>
        <taxon>Chordata</taxon>
        <taxon>Craniata</taxon>
        <taxon>Vertebrata</taxon>
        <taxon>Cyclostomata</taxon>
        <taxon>Myxini</taxon>
        <taxon>Myxiniformes</taxon>
        <taxon>Myxinidae</taxon>
        <taxon>Eptatretinae</taxon>
        <taxon>Eptatretus</taxon>
    </lineage>
</organism>
<dbReference type="SUPFAM" id="SSF50156">
    <property type="entry name" value="PDZ domain-like"/>
    <property type="match status" value="1"/>
</dbReference>
<proteinExistence type="predicted"/>
<reference evidence="3" key="1">
    <citation type="submission" date="2025-05" db="UniProtKB">
        <authorList>
            <consortium name="Ensembl"/>
        </authorList>
    </citation>
    <scope>IDENTIFICATION</scope>
</reference>
<evidence type="ECO:0000256" key="1">
    <source>
        <dbReference type="ARBA" id="ARBA00022737"/>
    </source>
</evidence>
<dbReference type="PROSITE" id="PS50106">
    <property type="entry name" value="PDZ"/>
    <property type="match status" value="1"/>
</dbReference>
<dbReference type="PANTHER" id="PTHR14191">
    <property type="entry name" value="PDZ DOMAIN CONTAINING PROTEIN"/>
    <property type="match status" value="1"/>
</dbReference>
<evidence type="ECO:0000259" key="2">
    <source>
        <dbReference type="PROSITE" id="PS50106"/>
    </source>
</evidence>
<dbReference type="InterPro" id="IPR051067">
    <property type="entry name" value="NHER"/>
</dbReference>
<dbReference type="Ensembl" id="ENSEBUT00000028440.1">
    <property type="protein sequence ID" value="ENSEBUP00000027864.1"/>
    <property type="gene ID" value="ENSEBUG00000017040.1"/>
</dbReference>
<dbReference type="InterPro" id="IPR012677">
    <property type="entry name" value="Nucleotide-bd_a/b_plait_sf"/>
</dbReference>
<accession>A0A8C4RBX4</accession>
<dbReference type="SMART" id="SM00228">
    <property type="entry name" value="PDZ"/>
    <property type="match status" value="1"/>
</dbReference>
<dbReference type="Ensembl" id="ENSEBUT00000028441.1">
    <property type="protein sequence ID" value="ENSEBUP00000027865.1"/>
    <property type="gene ID" value="ENSEBUG00000017040.1"/>
</dbReference>